<dbReference type="OrthoDB" id="9802649at2"/>
<dbReference type="PANTHER" id="PTHR22916">
    <property type="entry name" value="GLYCOSYLTRANSFERASE"/>
    <property type="match status" value="1"/>
</dbReference>
<name>A0A4R3N2K7_9GAMM</name>
<dbReference type="PANTHER" id="PTHR22916:SF3">
    <property type="entry name" value="UDP-GLCNAC:BETAGAL BETA-1,3-N-ACETYLGLUCOSAMINYLTRANSFERASE-LIKE PROTEIN 1"/>
    <property type="match status" value="1"/>
</dbReference>
<dbReference type="Proteomes" id="UP000295717">
    <property type="component" value="Unassembled WGS sequence"/>
</dbReference>
<dbReference type="SUPFAM" id="SSF53448">
    <property type="entry name" value="Nucleotide-diphospho-sugar transferases"/>
    <property type="match status" value="1"/>
</dbReference>
<protein>
    <submittedName>
        <fullName evidence="2">Glycosyltransferase involved in cell wall biosynthesis</fullName>
    </submittedName>
</protein>
<gene>
    <name evidence="2" type="ORF">EDC35_102452</name>
</gene>
<sequence>MSNSYQFTIFTPTYNRAYSLPRVYESIKRQTFRDFEWLIIDDGSTDGTKKLIQKWQKENQIPIRYYWQENAHKKAAFNSAVKKAHGELFLTLDSDDEALPNALNIFYHTWRSIPDNERVHFSAVTALCMDDSGNIIGDQFPSDIFDSNSLETYFRHRIKGEKWGFQRTDILREFPFPTNVQGLVPESVVWFQIARKYKTRYINTALRVYTPQPDSITASLLNFENRADGRALFSREILEHHWRYIIYNGKAILKEAFAYTYFGQYLSDAQPGKKWPLRGIVPRFMVAVMWPLAILRYKSDMIRISLK</sequence>
<dbReference type="Gene3D" id="3.90.550.10">
    <property type="entry name" value="Spore Coat Polysaccharide Biosynthesis Protein SpsA, Chain A"/>
    <property type="match status" value="1"/>
</dbReference>
<dbReference type="CDD" id="cd00761">
    <property type="entry name" value="Glyco_tranf_GTA_type"/>
    <property type="match status" value="1"/>
</dbReference>
<feature type="domain" description="Glycosyltransferase 2-like" evidence="1">
    <location>
        <begin position="8"/>
        <end position="108"/>
    </location>
</feature>
<keyword evidence="3" id="KW-1185">Reference proteome</keyword>
<proteinExistence type="predicted"/>
<evidence type="ECO:0000313" key="2">
    <source>
        <dbReference type="EMBL" id="TCT23115.1"/>
    </source>
</evidence>
<organism evidence="2 3">
    <name type="scientific">Thiobaca trueperi</name>
    <dbReference type="NCBI Taxonomy" id="127458"/>
    <lineage>
        <taxon>Bacteria</taxon>
        <taxon>Pseudomonadati</taxon>
        <taxon>Pseudomonadota</taxon>
        <taxon>Gammaproteobacteria</taxon>
        <taxon>Chromatiales</taxon>
        <taxon>Chromatiaceae</taxon>
        <taxon>Thiobaca</taxon>
    </lineage>
</organism>
<keyword evidence="2" id="KW-0808">Transferase</keyword>
<dbReference type="Pfam" id="PF00535">
    <property type="entry name" value="Glycos_transf_2"/>
    <property type="match status" value="1"/>
</dbReference>
<dbReference type="InterPro" id="IPR001173">
    <property type="entry name" value="Glyco_trans_2-like"/>
</dbReference>
<evidence type="ECO:0000259" key="1">
    <source>
        <dbReference type="Pfam" id="PF00535"/>
    </source>
</evidence>
<evidence type="ECO:0000313" key="3">
    <source>
        <dbReference type="Proteomes" id="UP000295717"/>
    </source>
</evidence>
<accession>A0A4R3N2K7</accession>
<dbReference type="InterPro" id="IPR029044">
    <property type="entry name" value="Nucleotide-diphossugar_trans"/>
</dbReference>
<dbReference type="RefSeq" id="WP_132976221.1">
    <property type="nucleotide sequence ID" value="NZ_SMAO01000002.1"/>
</dbReference>
<reference evidence="2 3" key="1">
    <citation type="submission" date="2019-03" db="EMBL/GenBank/DDBJ databases">
        <title>Genomic Encyclopedia of Type Strains, Phase IV (KMG-IV): sequencing the most valuable type-strain genomes for metagenomic binning, comparative biology and taxonomic classification.</title>
        <authorList>
            <person name="Goeker M."/>
        </authorList>
    </citation>
    <scope>NUCLEOTIDE SEQUENCE [LARGE SCALE GENOMIC DNA]</scope>
    <source>
        <strain evidence="2 3">DSM 13587</strain>
    </source>
</reference>
<dbReference type="AlphaFoldDB" id="A0A4R3N2K7"/>
<dbReference type="GO" id="GO:0016758">
    <property type="term" value="F:hexosyltransferase activity"/>
    <property type="evidence" value="ECO:0007669"/>
    <property type="project" value="UniProtKB-ARBA"/>
</dbReference>
<comment type="caution">
    <text evidence="2">The sequence shown here is derived from an EMBL/GenBank/DDBJ whole genome shotgun (WGS) entry which is preliminary data.</text>
</comment>
<dbReference type="EMBL" id="SMAO01000002">
    <property type="protein sequence ID" value="TCT23115.1"/>
    <property type="molecule type" value="Genomic_DNA"/>
</dbReference>